<evidence type="ECO:0000313" key="1">
    <source>
        <dbReference type="EMBL" id="OGI77872.1"/>
    </source>
</evidence>
<organism evidence="1 2">
    <name type="scientific">Candidatus Nomurabacteria bacterium RIFCSPHIGHO2_02_FULL_41_18</name>
    <dbReference type="NCBI Taxonomy" id="1801754"/>
    <lineage>
        <taxon>Bacteria</taxon>
        <taxon>Candidatus Nomuraibacteriota</taxon>
    </lineage>
</organism>
<gene>
    <name evidence="1" type="ORF">A3D42_01530</name>
</gene>
<evidence type="ECO:0008006" key="3">
    <source>
        <dbReference type="Google" id="ProtNLM"/>
    </source>
</evidence>
<dbReference type="STRING" id="1801754.A3D42_01530"/>
<accession>A0A1F6W7T7</accession>
<sequence length="224" mass="25613">MIKIQPVVRDIVMQELEAYFALTNGFMNMSSYAYQIRPKIELLTKKKVTIASLVVSLSRLRKEFKKEKPLIREVPITNITTKLPLSEIVYENSNKIIEELESLNKKLSISQEDFFTITIGTTEIDIIFSANLENKIFKHFKIKPKYINHGFAAIGISYGPEVFGMPNIFFSLLSVTARARINIEELVSTPTEFIIVVAEKDFGKTVALFSEMHRKVNQRFIGSV</sequence>
<comment type="caution">
    <text evidence="1">The sequence shown here is derived from an EMBL/GenBank/DDBJ whole genome shotgun (WGS) entry which is preliminary data.</text>
</comment>
<proteinExistence type="predicted"/>
<reference evidence="1 2" key="1">
    <citation type="journal article" date="2016" name="Nat. Commun.">
        <title>Thousands of microbial genomes shed light on interconnected biogeochemical processes in an aquifer system.</title>
        <authorList>
            <person name="Anantharaman K."/>
            <person name="Brown C.T."/>
            <person name="Hug L.A."/>
            <person name="Sharon I."/>
            <person name="Castelle C.J."/>
            <person name="Probst A.J."/>
            <person name="Thomas B.C."/>
            <person name="Singh A."/>
            <person name="Wilkins M.J."/>
            <person name="Karaoz U."/>
            <person name="Brodie E.L."/>
            <person name="Williams K.H."/>
            <person name="Hubbard S.S."/>
            <person name="Banfield J.F."/>
        </authorList>
    </citation>
    <scope>NUCLEOTIDE SEQUENCE [LARGE SCALE GENOMIC DNA]</scope>
</reference>
<evidence type="ECO:0000313" key="2">
    <source>
        <dbReference type="Proteomes" id="UP000177777"/>
    </source>
</evidence>
<name>A0A1F6W7T7_9BACT</name>
<dbReference type="AlphaFoldDB" id="A0A1F6W7T7"/>
<protein>
    <recommendedName>
        <fullName evidence="3">Aspartate kinase</fullName>
    </recommendedName>
</protein>
<dbReference type="Proteomes" id="UP000177777">
    <property type="component" value="Unassembled WGS sequence"/>
</dbReference>
<dbReference type="EMBL" id="MFUE01000009">
    <property type="protein sequence ID" value="OGI77872.1"/>
    <property type="molecule type" value="Genomic_DNA"/>
</dbReference>